<evidence type="ECO:0000313" key="3">
    <source>
        <dbReference type="EMBL" id="KAJ1970009.1"/>
    </source>
</evidence>
<sequence length="366" mass="41161">MTSPITINAPKRDPLSTLPDPQDVSVNADELRKALGLAMDIIHSKGESLKKLQYEVEHERGQNKILRHEMQNMRKQAIQLQLTAETEEEYISNTLLKRIATMKKEKDDLMLEVDREEEYLTNTLQKKLDKLQKEKVDLENALEQEQERLVNQLQRQLDFTRTLSPNSASVSIASSPGGGSLPMLGMSPSTPSPHKRRPSQSVDNGLVEMLKADINSLRLKVTDLEKELVSKYNQSQVYKRELLQLRRQLGLGTANLTDDDLTPNVIRLLFPDRPVRARRSMSSSQSDRFIPTGYLPHPLLDQPRYGLTGGASAGRYPDYGNTRRTSDIGLIRTPPIGVDIPFETNSYRTITGSAPVSHGRAGKRPS</sequence>
<dbReference type="PANTHER" id="PTHR15276:SF0">
    <property type="entry name" value="COILED-COIL DOMAIN-CONTAINING PROTEIN 6"/>
    <property type="match status" value="1"/>
</dbReference>
<dbReference type="PANTHER" id="PTHR15276">
    <property type="entry name" value="H4 D10S170 PROTEIN-RELATED"/>
    <property type="match status" value="1"/>
</dbReference>
<dbReference type="OrthoDB" id="78858at2759"/>
<dbReference type="Proteomes" id="UP001150925">
    <property type="component" value="Unassembled WGS sequence"/>
</dbReference>
<evidence type="ECO:0000256" key="1">
    <source>
        <dbReference type="SAM" id="Coils"/>
    </source>
</evidence>
<dbReference type="EMBL" id="JANBPY010000009">
    <property type="protein sequence ID" value="KAJ1970009.1"/>
    <property type="molecule type" value="Genomic_DNA"/>
</dbReference>
<organism evidence="3 4">
    <name type="scientific">Dispira parvispora</name>
    <dbReference type="NCBI Taxonomy" id="1520584"/>
    <lineage>
        <taxon>Eukaryota</taxon>
        <taxon>Fungi</taxon>
        <taxon>Fungi incertae sedis</taxon>
        <taxon>Zoopagomycota</taxon>
        <taxon>Kickxellomycotina</taxon>
        <taxon>Dimargaritomycetes</taxon>
        <taxon>Dimargaritales</taxon>
        <taxon>Dimargaritaceae</taxon>
        <taxon>Dispira</taxon>
    </lineage>
</organism>
<keyword evidence="4" id="KW-1185">Reference proteome</keyword>
<feature type="coiled-coil region" evidence="1">
    <location>
        <begin position="207"/>
        <end position="234"/>
    </location>
</feature>
<protein>
    <recommendedName>
        <fullName evidence="5">Coiled-coil domain-containing protein 6</fullName>
    </recommendedName>
</protein>
<dbReference type="InterPro" id="IPR019152">
    <property type="entry name" value="DUF2046"/>
</dbReference>
<evidence type="ECO:0000313" key="4">
    <source>
        <dbReference type="Proteomes" id="UP001150925"/>
    </source>
</evidence>
<keyword evidence="1" id="KW-0175">Coiled coil</keyword>
<accession>A0A9W8E9V3</accession>
<proteinExistence type="predicted"/>
<feature type="compositionally biased region" description="Low complexity" evidence="2">
    <location>
        <begin position="165"/>
        <end position="189"/>
    </location>
</feature>
<dbReference type="Pfam" id="PF09755">
    <property type="entry name" value="DUF2046"/>
    <property type="match status" value="1"/>
</dbReference>
<dbReference type="AlphaFoldDB" id="A0A9W8E9V3"/>
<reference evidence="3" key="1">
    <citation type="submission" date="2022-07" db="EMBL/GenBank/DDBJ databases">
        <title>Phylogenomic reconstructions and comparative analyses of Kickxellomycotina fungi.</title>
        <authorList>
            <person name="Reynolds N.K."/>
            <person name="Stajich J.E."/>
            <person name="Barry K."/>
            <person name="Grigoriev I.V."/>
            <person name="Crous P."/>
            <person name="Smith M.E."/>
        </authorList>
    </citation>
    <scope>NUCLEOTIDE SEQUENCE</scope>
    <source>
        <strain evidence="3">RSA 1196</strain>
    </source>
</reference>
<feature type="region of interest" description="Disordered" evidence="2">
    <location>
        <begin position="165"/>
        <end position="201"/>
    </location>
</feature>
<evidence type="ECO:0000256" key="2">
    <source>
        <dbReference type="SAM" id="MobiDB-lite"/>
    </source>
</evidence>
<evidence type="ECO:0008006" key="5">
    <source>
        <dbReference type="Google" id="ProtNLM"/>
    </source>
</evidence>
<comment type="caution">
    <text evidence="3">The sequence shown here is derived from an EMBL/GenBank/DDBJ whole genome shotgun (WGS) entry which is preliminary data.</text>
</comment>
<feature type="region of interest" description="Disordered" evidence="2">
    <location>
        <begin position="1"/>
        <end position="23"/>
    </location>
</feature>
<name>A0A9W8E9V3_9FUNG</name>
<gene>
    <name evidence="3" type="ORF">IWQ62_000247</name>
</gene>
<feature type="coiled-coil region" evidence="1">
    <location>
        <begin position="49"/>
        <end position="156"/>
    </location>
</feature>